<organism evidence="3 4">
    <name type="scientific">Staurois parvus</name>
    <dbReference type="NCBI Taxonomy" id="386267"/>
    <lineage>
        <taxon>Eukaryota</taxon>
        <taxon>Metazoa</taxon>
        <taxon>Chordata</taxon>
        <taxon>Craniata</taxon>
        <taxon>Vertebrata</taxon>
        <taxon>Euteleostomi</taxon>
        <taxon>Amphibia</taxon>
        <taxon>Batrachia</taxon>
        <taxon>Anura</taxon>
        <taxon>Neobatrachia</taxon>
        <taxon>Ranoidea</taxon>
        <taxon>Ranidae</taxon>
        <taxon>Staurois</taxon>
    </lineage>
</organism>
<gene>
    <name evidence="3" type="ORF">SPARVUS_LOCUS8228802</name>
</gene>
<dbReference type="SMART" id="SM00407">
    <property type="entry name" value="IGc1"/>
    <property type="match status" value="2"/>
</dbReference>
<keyword evidence="4" id="KW-1185">Reference proteome</keyword>
<sequence length="208" mass="23490">AYDLKQPNGCTFNFTYPGAPATLKFQTEDPQLHENGTYSITSYLTVTNEIWESNKEMTCIFSSPGLTEPIIITISKITEKKMILPRIGLFPPPPEDIAKDELCTLTCVVYEFYPRGIYMGWTEDDKESFMDQHVNSEPKWNDRNASFSAVSFLSVPCSEWKQGKRYGCLVGHEAIALKFIRKEIDIHSGKPATVKVSVAMSDTTMSCY</sequence>
<evidence type="ECO:0000256" key="1">
    <source>
        <dbReference type="ARBA" id="ARBA00023319"/>
    </source>
</evidence>
<dbReference type="PROSITE" id="PS50835">
    <property type="entry name" value="IG_LIKE"/>
    <property type="match status" value="1"/>
</dbReference>
<feature type="non-terminal residue" evidence="3">
    <location>
        <position position="1"/>
    </location>
</feature>
<evidence type="ECO:0000313" key="4">
    <source>
        <dbReference type="Proteomes" id="UP001162483"/>
    </source>
</evidence>
<dbReference type="InterPro" id="IPR013783">
    <property type="entry name" value="Ig-like_fold"/>
</dbReference>
<feature type="domain" description="Ig-like" evidence="2">
    <location>
        <begin position="85"/>
        <end position="185"/>
    </location>
</feature>
<dbReference type="InterPro" id="IPR036179">
    <property type="entry name" value="Ig-like_dom_sf"/>
</dbReference>
<dbReference type="Gene3D" id="2.60.40.10">
    <property type="entry name" value="Immunoglobulins"/>
    <property type="match status" value="2"/>
</dbReference>
<evidence type="ECO:0000313" key="3">
    <source>
        <dbReference type="EMBL" id="CAI9575689.1"/>
    </source>
</evidence>
<dbReference type="InterPro" id="IPR003597">
    <property type="entry name" value="Ig_C1-set"/>
</dbReference>
<keyword evidence="1" id="KW-0393">Immunoglobulin domain</keyword>
<dbReference type="SUPFAM" id="SSF48726">
    <property type="entry name" value="Immunoglobulin"/>
    <property type="match status" value="2"/>
</dbReference>
<dbReference type="EMBL" id="CATNWA010014767">
    <property type="protein sequence ID" value="CAI9575689.1"/>
    <property type="molecule type" value="Genomic_DNA"/>
</dbReference>
<protein>
    <recommendedName>
        <fullName evidence="2">Ig-like domain-containing protein</fullName>
    </recommendedName>
</protein>
<proteinExistence type="predicted"/>
<evidence type="ECO:0000259" key="2">
    <source>
        <dbReference type="PROSITE" id="PS50835"/>
    </source>
</evidence>
<dbReference type="InterPro" id="IPR003006">
    <property type="entry name" value="Ig/MHC_CS"/>
</dbReference>
<accession>A0ABN9DUP6</accession>
<dbReference type="PANTHER" id="PTHR23411">
    <property type="entry name" value="TAPASIN"/>
    <property type="match status" value="1"/>
</dbReference>
<dbReference type="InterPro" id="IPR007110">
    <property type="entry name" value="Ig-like_dom"/>
</dbReference>
<name>A0ABN9DUP6_9NEOB</name>
<dbReference type="Pfam" id="PF07654">
    <property type="entry name" value="C1-set"/>
    <property type="match status" value="2"/>
</dbReference>
<reference evidence="3" key="1">
    <citation type="submission" date="2023-05" db="EMBL/GenBank/DDBJ databases">
        <authorList>
            <person name="Stuckert A."/>
        </authorList>
    </citation>
    <scope>NUCLEOTIDE SEQUENCE</scope>
</reference>
<dbReference type="Proteomes" id="UP001162483">
    <property type="component" value="Unassembled WGS sequence"/>
</dbReference>
<comment type="caution">
    <text evidence="3">The sequence shown here is derived from an EMBL/GenBank/DDBJ whole genome shotgun (WGS) entry which is preliminary data.</text>
</comment>
<dbReference type="InterPro" id="IPR050380">
    <property type="entry name" value="Immune_Resp_Modulators"/>
</dbReference>
<dbReference type="PROSITE" id="PS00290">
    <property type="entry name" value="IG_MHC"/>
    <property type="match status" value="1"/>
</dbReference>